<keyword evidence="11 12" id="KW-0472">Membrane</keyword>
<dbReference type="PANTHER" id="PTHR39188:SF3">
    <property type="entry name" value="STAGE IV SPORULATION PROTEIN FB"/>
    <property type="match status" value="1"/>
</dbReference>
<keyword evidence="10" id="KW-0482">Metalloprotease</keyword>
<proteinExistence type="inferred from homology"/>
<evidence type="ECO:0000256" key="1">
    <source>
        <dbReference type="ARBA" id="ARBA00001947"/>
    </source>
</evidence>
<keyword evidence="9 12" id="KW-1133">Transmembrane helix</keyword>
<evidence type="ECO:0000256" key="2">
    <source>
        <dbReference type="ARBA" id="ARBA00004141"/>
    </source>
</evidence>
<protein>
    <recommendedName>
        <fullName evidence="13">Peptidase M50 domain-containing protein</fullName>
    </recommendedName>
</protein>
<keyword evidence="7" id="KW-0378">Hydrolase</keyword>
<dbReference type="Proteomes" id="UP001065593">
    <property type="component" value="Unassembled WGS sequence"/>
</dbReference>
<evidence type="ECO:0000313" key="14">
    <source>
        <dbReference type="EMBL" id="GLC88434.1"/>
    </source>
</evidence>
<feature type="domain" description="Peptidase M50" evidence="13">
    <location>
        <begin position="25"/>
        <end position="92"/>
    </location>
</feature>
<accession>A0ABQ5NJ90</accession>
<keyword evidence="8" id="KW-0862">Zinc</keyword>
<evidence type="ECO:0000256" key="3">
    <source>
        <dbReference type="ARBA" id="ARBA00007931"/>
    </source>
</evidence>
<feature type="transmembrane region" description="Helical" evidence="12">
    <location>
        <begin position="12"/>
        <end position="34"/>
    </location>
</feature>
<dbReference type="PANTHER" id="PTHR39188">
    <property type="entry name" value="MEMBRANE-ASSOCIATED ZINC METALLOPROTEASE M50B"/>
    <property type="match status" value="1"/>
</dbReference>
<evidence type="ECO:0000256" key="12">
    <source>
        <dbReference type="SAM" id="Phobius"/>
    </source>
</evidence>
<name>A0ABQ5NJ90_9BACI</name>
<evidence type="ECO:0000259" key="13">
    <source>
        <dbReference type="Pfam" id="PF02163"/>
    </source>
</evidence>
<keyword evidence="15" id="KW-1185">Reference proteome</keyword>
<dbReference type="Pfam" id="PF02163">
    <property type="entry name" value="Peptidase_M50"/>
    <property type="match status" value="1"/>
</dbReference>
<dbReference type="InterPro" id="IPR008915">
    <property type="entry name" value="Peptidase_M50"/>
</dbReference>
<gene>
    <name evidence="14" type="ORF">LYSBPC_15610</name>
</gene>
<feature type="transmembrane region" description="Helical" evidence="12">
    <location>
        <begin position="109"/>
        <end position="134"/>
    </location>
</feature>
<feature type="transmembrane region" description="Helical" evidence="12">
    <location>
        <begin position="74"/>
        <end position="97"/>
    </location>
</feature>
<keyword evidence="6" id="KW-0479">Metal-binding</keyword>
<keyword evidence="4" id="KW-0645">Protease</keyword>
<organism evidence="14 15">
    <name type="scientific">Lysinibacillus piscis</name>
    <dbReference type="NCBI Taxonomy" id="2518931"/>
    <lineage>
        <taxon>Bacteria</taxon>
        <taxon>Bacillati</taxon>
        <taxon>Bacillota</taxon>
        <taxon>Bacilli</taxon>
        <taxon>Bacillales</taxon>
        <taxon>Bacillaceae</taxon>
        <taxon>Lysinibacillus</taxon>
    </lineage>
</organism>
<comment type="similarity">
    <text evidence="3">Belongs to the peptidase M50B family.</text>
</comment>
<evidence type="ECO:0000256" key="8">
    <source>
        <dbReference type="ARBA" id="ARBA00022833"/>
    </source>
</evidence>
<dbReference type="EMBL" id="BRZA01000002">
    <property type="protein sequence ID" value="GLC88434.1"/>
    <property type="molecule type" value="Genomic_DNA"/>
</dbReference>
<reference evidence="14" key="1">
    <citation type="submission" date="2022-08" db="EMBL/GenBank/DDBJ databases">
        <title>Draft genome sequence of Lysinibacillus sp. strain KH24.</title>
        <authorList>
            <person name="Kanbe H."/>
            <person name="Itoh H."/>
        </authorList>
    </citation>
    <scope>NUCLEOTIDE SEQUENCE</scope>
    <source>
        <strain evidence="14">KH24</strain>
    </source>
</reference>
<evidence type="ECO:0000256" key="11">
    <source>
        <dbReference type="ARBA" id="ARBA00023136"/>
    </source>
</evidence>
<evidence type="ECO:0000313" key="15">
    <source>
        <dbReference type="Proteomes" id="UP001065593"/>
    </source>
</evidence>
<evidence type="ECO:0000256" key="6">
    <source>
        <dbReference type="ARBA" id="ARBA00022723"/>
    </source>
</evidence>
<evidence type="ECO:0000256" key="5">
    <source>
        <dbReference type="ARBA" id="ARBA00022692"/>
    </source>
</evidence>
<comment type="subcellular location">
    <subcellularLocation>
        <location evidence="2">Membrane</location>
        <topology evidence="2">Multi-pass membrane protein</topology>
    </subcellularLocation>
</comment>
<keyword evidence="5 12" id="KW-0812">Transmembrane</keyword>
<evidence type="ECO:0000256" key="4">
    <source>
        <dbReference type="ARBA" id="ARBA00022670"/>
    </source>
</evidence>
<sequence length="203" mass="22744">MKIKLHILCIPLILVMLINGQIATYMIILSSLLWHEMGHLVMAVLCHIKVKSCTIAPYGGEIEFAHPATVQPSALLWIALGGPMATIVGIGLSLLLPELLANALVKTQLILLCMNICPLIPLDGGRIVLASLYIYCPSTQVIDYYYGASLVMATCLLLGVISFLPHVLFLIVVCLFIWLQAWKEWRYRKYRLAFEKYAMKRLT</sequence>
<evidence type="ECO:0000256" key="9">
    <source>
        <dbReference type="ARBA" id="ARBA00022989"/>
    </source>
</evidence>
<feature type="transmembrane region" description="Helical" evidence="12">
    <location>
        <begin position="146"/>
        <end position="179"/>
    </location>
</feature>
<comment type="cofactor">
    <cofactor evidence="1">
        <name>Zn(2+)</name>
        <dbReference type="ChEBI" id="CHEBI:29105"/>
    </cofactor>
</comment>
<evidence type="ECO:0000256" key="7">
    <source>
        <dbReference type="ARBA" id="ARBA00022801"/>
    </source>
</evidence>
<evidence type="ECO:0000256" key="10">
    <source>
        <dbReference type="ARBA" id="ARBA00023049"/>
    </source>
</evidence>
<comment type="caution">
    <text evidence="14">The sequence shown here is derived from an EMBL/GenBank/DDBJ whole genome shotgun (WGS) entry which is preliminary data.</text>
</comment>